<keyword evidence="3" id="KW-0175">Coiled coil</keyword>
<feature type="compositionally biased region" description="Low complexity" evidence="4">
    <location>
        <begin position="262"/>
        <end position="279"/>
    </location>
</feature>
<organism evidence="5 6">
    <name type="scientific">Myxozyma melibiosi</name>
    <dbReference type="NCBI Taxonomy" id="54550"/>
    <lineage>
        <taxon>Eukaryota</taxon>
        <taxon>Fungi</taxon>
        <taxon>Dikarya</taxon>
        <taxon>Ascomycota</taxon>
        <taxon>Saccharomycotina</taxon>
        <taxon>Lipomycetes</taxon>
        <taxon>Lipomycetales</taxon>
        <taxon>Lipomycetaceae</taxon>
        <taxon>Myxozyma</taxon>
    </lineage>
</organism>
<feature type="coiled-coil region" evidence="3">
    <location>
        <begin position="349"/>
        <end position="376"/>
    </location>
</feature>
<evidence type="ECO:0000256" key="1">
    <source>
        <dbReference type="ARBA" id="ARBA00004496"/>
    </source>
</evidence>
<dbReference type="Pfam" id="PF04912">
    <property type="entry name" value="Dynamitin"/>
    <property type="match status" value="1"/>
</dbReference>
<comment type="subcellular location">
    <subcellularLocation>
        <location evidence="1">Cytoplasm</location>
    </subcellularLocation>
</comment>
<dbReference type="PANTHER" id="PTHR15346">
    <property type="entry name" value="DYNACTIN SUBUNIT"/>
    <property type="match status" value="1"/>
</dbReference>
<evidence type="ECO:0000256" key="4">
    <source>
        <dbReference type="SAM" id="MobiDB-lite"/>
    </source>
</evidence>
<name>A0ABR1F7V3_9ASCO</name>
<evidence type="ECO:0000313" key="6">
    <source>
        <dbReference type="Proteomes" id="UP001498771"/>
    </source>
</evidence>
<comment type="caution">
    <text evidence="5">The sequence shown here is derived from an EMBL/GenBank/DDBJ whole genome shotgun (WGS) entry which is preliminary data.</text>
</comment>
<dbReference type="GeneID" id="90037945"/>
<sequence length="391" mass="42651">MPITEKYQSLPGLDTWSPDVFETGDGPNTESDSIPLAAPEPENEDIDYTNISPNAARERFLNRAFKPDDDAVDNGGFIAREPESLEMKIERLRKEISEVSAALEGKKEEGEREREVAEMNEAMRTIMEASRSGSLITKIASELAGGGSSAKSAEEPSETQGSVLPSREEQSIPPKPTIPDSKLLDLDARLATLEKALGSTSSILFTNTFQTTVFEQPVIPTLLSLSQRVSAFTASPEKISALIETVNAQQKSAAEREKKVVGSSGSRSTTTTTIRPSSGDVYGNAAEGEYREKIDQLYASLQNVEKLATIVPGLLDRLMSLRYIHAEAGNVVGSVEELRKEMTATEGLVGKWKDAVDGAEKRLDALEEREKSNLQTVEEWVKELEKKTAGL</sequence>
<protein>
    <submittedName>
        <fullName evidence="5">Uncharacterized protein</fullName>
    </submittedName>
</protein>
<feature type="region of interest" description="Disordered" evidence="4">
    <location>
        <begin position="1"/>
        <end position="47"/>
    </location>
</feature>
<dbReference type="RefSeq" id="XP_064768920.1">
    <property type="nucleotide sequence ID" value="XM_064912433.1"/>
</dbReference>
<evidence type="ECO:0000256" key="2">
    <source>
        <dbReference type="ARBA" id="ARBA00022490"/>
    </source>
</evidence>
<evidence type="ECO:0000256" key="3">
    <source>
        <dbReference type="SAM" id="Coils"/>
    </source>
</evidence>
<dbReference type="Proteomes" id="UP001498771">
    <property type="component" value="Unassembled WGS sequence"/>
</dbReference>
<dbReference type="InterPro" id="IPR028133">
    <property type="entry name" value="Dynamitin"/>
</dbReference>
<keyword evidence="6" id="KW-1185">Reference proteome</keyword>
<feature type="coiled-coil region" evidence="3">
    <location>
        <begin position="89"/>
        <end position="120"/>
    </location>
</feature>
<evidence type="ECO:0000313" key="5">
    <source>
        <dbReference type="EMBL" id="KAK7205887.1"/>
    </source>
</evidence>
<feature type="region of interest" description="Disordered" evidence="4">
    <location>
        <begin position="146"/>
        <end position="181"/>
    </location>
</feature>
<accession>A0ABR1F7V3</accession>
<keyword evidence="2" id="KW-0963">Cytoplasm</keyword>
<proteinExistence type="predicted"/>
<dbReference type="EMBL" id="JBBJBU010000004">
    <property type="protein sequence ID" value="KAK7205887.1"/>
    <property type="molecule type" value="Genomic_DNA"/>
</dbReference>
<feature type="region of interest" description="Disordered" evidence="4">
    <location>
        <begin position="254"/>
        <end position="280"/>
    </location>
</feature>
<reference evidence="5 6" key="1">
    <citation type="submission" date="2024-03" db="EMBL/GenBank/DDBJ databases">
        <title>Genome-scale model development and genomic sequencing of the oleaginous clade Lipomyces.</title>
        <authorList>
            <consortium name="Lawrence Berkeley National Laboratory"/>
            <person name="Czajka J.J."/>
            <person name="Han Y."/>
            <person name="Kim J."/>
            <person name="Mondo S.J."/>
            <person name="Hofstad B.A."/>
            <person name="Robles A."/>
            <person name="Haridas S."/>
            <person name="Riley R."/>
            <person name="LaButti K."/>
            <person name="Pangilinan J."/>
            <person name="Andreopoulos W."/>
            <person name="Lipzen A."/>
            <person name="Yan J."/>
            <person name="Wang M."/>
            <person name="Ng V."/>
            <person name="Grigoriev I.V."/>
            <person name="Spatafora J.W."/>
            <person name="Magnuson J.K."/>
            <person name="Baker S.E."/>
            <person name="Pomraning K.R."/>
        </authorList>
    </citation>
    <scope>NUCLEOTIDE SEQUENCE [LARGE SCALE GENOMIC DNA]</scope>
    <source>
        <strain evidence="5 6">Phaff 52-87</strain>
    </source>
</reference>
<gene>
    <name evidence="5" type="ORF">BZA70DRAFT_277347</name>
</gene>